<dbReference type="FunFam" id="3.30.190.20:FF:000006">
    <property type="entry name" value="Ribosomal protein"/>
    <property type="match status" value="1"/>
</dbReference>
<dbReference type="CDD" id="cd22645">
    <property type="entry name" value="BIC1_CID"/>
    <property type="match status" value="1"/>
</dbReference>
<dbReference type="PaxDb" id="29760-VIT_06s0080g00400.t01"/>
<keyword evidence="6" id="KW-1185">Reference proteome</keyword>
<comment type="similarity">
    <text evidence="1">Belongs to the universal ribosomal protein uL1 family.</text>
</comment>
<dbReference type="PANTHER" id="PTHR23105">
    <property type="entry name" value="RIBOSOMAL PROTEIN L7AE FAMILY MEMBER"/>
    <property type="match status" value="1"/>
</dbReference>
<dbReference type="eggNOG" id="KOG1570">
    <property type="taxonomic scope" value="Eukaryota"/>
</dbReference>
<dbReference type="SUPFAM" id="SSF56808">
    <property type="entry name" value="Ribosomal protein L1"/>
    <property type="match status" value="1"/>
</dbReference>
<dbReference type="Proteomes" id="UP000009183">
    <property type="component" value="Chromosome 6"/>
</dbReference>
<dbReference type="EMBL" id="FN595757">
    <property type="protein sequence ID" value="CCB51658.1"/>
    <property type="molecule type" value="Genomic_DNA"/>
</dbReference>
<sequence>MREEPITSMLCKPDFQIPKLSLGRIDRPGDDDGDNIDQRGGSVQVQVQVQVQMQDSVRQRLRRHWSEVGGKVLIPDKWGKEDLLKEWIDYSSFDALLAPNGIGVAREALVAAGRGASTQGLRISSRLAARVFFISSGKKPVVDPLEGRGFKHERSVHPTWINEDAGAKLQSDALREAITNIVNESKEKKRNFTETIELQIGLKNYDPQKDKRFSGSVKLPHIPRPKMKVCMLGDAQHVEEAEKIGLEYMDVEGLKKLNKNKKLVKKLAKKYHAFLASEAVIKQIPRLLGPGLNKAGKKIFPTLVTHQESLESKVNETKAMVKFQLKKVLCMGVAVGNCSMEEKQIFQNVQLSVNFLVSLLKKNWQNVRCLYLKSTMGRSNRVF</sequence>
<evidence type="ECO:0000256" key="2">
    <source>
        <dbReference type="ARBA" id="ARBA00022980"/>
    </source>
</evidence>
<keyword evidence="2" id="KW-0689">Ribosomal protein</keyword>
<evidence type="ECO:0000256" key="1">
    <source>
        <dbReference type="ARBA" id="ARBA00010531"/>
    </source>
</evidence>
<proteinExistence type="inferred from homology"/>
<dbReference type="OrthoDB" id="672067at2759"/>
<dbReference type="FunFam" id="3.40.50.790:FF:000002">
    <property type="entry name" value="Ribosomal protein"/>
    <property type="match status" value="1"/>
</dbReference>
<evidence type="ECO:0000256" key="3">
    <source>
        <dbReference type="ARBA" id="ARBA00023274"/>
    </source>
</evidence>
<dbReference type="AlphaFoldDB" id="F6HHG2"/>
<evidence type="ECO:0000313" key="6">
    <source>
        <dbReference type="Proteomes" id="UP000009183"/>
    </source>
</evidence>
<dbReference type="InterPro" id="IPR050257">
    <property type="entry name" value="eL8/uL1-like"/>
</dbReference>
<dbReference type="FunCoup" id="F6HHG2">
    <property type="interactions" value="2971"/>
</dbReference>
<organism evidence="5 6">
    <name type="scientific">Vitis vinifera</name>
    <name type="common">Grape</name>
    <dbReference type="NCBI Taxonomy" id="29760"/>
    <lineage>
        <taxon>Eukaryota</taxon>
        <taxon>Viridiplantae</taxon>
        <taxon>Streptophyta</taxon>
        <taxon>Embryophyta</taxon>
        <taxon>Tracheophyta</taxon>
        <taxon>Spermatophyta</taxon>
        <taxon>Magnoliopsida</taxon>
        <taxon>eudicotyledons</taxon>
        <taxon>Gunneridae</taxon>
        <taxon>Pentapetalae</taxon>
        <taxon>rosids</taxon>
        <taxon>Vitales</taxon>
        <taxon>Vitaceae</taxon>
        <taxon>Viteae</taxon>
        <taxon>Vitis</taxon>
    </lineage>
</organism>
<dbReference type="InterPro" id="IPR028364">
    <property type="entry name" value="Ribosomal_uL1/biogenesis"/>
</dbReference>
<dbReference type="InterPro" id="IPR023674">
    <property type="entry name" value="Ribosomal_uL1-like"/>
</dbReference>
<dbReference type="STRING" id="29760.F6HHG2"/>
<dbReference type="CDD" id="cd00403">
    <property type="entry name" value="Ribosomal_L1"/>
    <property type="match status" value="1"/>
</dbReference>
<name>F6HHG2_VITVI</name>
<dbReference type="GO" id="GO:0003723">
    <property type="term" value="F:RNA binding"/>
    <property type="evidence" value="ECO:0000318"/>
    <property type="project" value="GO_Central"/>
</dbReference>
<dbReference type="ExpressionAtlas" id="F6HHG2">
    <property type="expression patterns" value="baseline and differential"/>
</dbReference>
<dbReference type="FunFam" id="3.30.190.20:FF:000009">
    <property type="entry name" value="Ribosomal protein L10a"/>
    <property type="match status" value="1"/>
</dbReference>
<evidence type="ECO:0000256" key="4">
    <source>
        <dbReference type="ARBA" id="ARBA00062612"/>
    </source>
</evidence>
<reference evidence="6" key="1">
    <citation type="journal article" date="2007" name="Nature">
        <title>The grapevine genome sequence suggests ancestral hexaploidization in major angiosperm phyla.</title>
        <authorList>
            <consortium name="The French-Italian Public Consortium for Grapevine Genome Characterization."/>
            <person name="Jaillon O."/>
            <person name="Aury J.-M."/>
            <person name="Noel B."/>
            <person name="Policriti A."/>
            <person name="Clepet C."/>
            <person name="Casagrande A."/>
            <person name="Choisne N."/>
            <person name="Aubourg S."/>
            <person name="Vitulo N."/>
            <person name="Jubin C."/>
            <person name="Vezzi A."/>
            <person name="Legeai F."/>
            <person name="Hugueney P."/>
            <person name="Dasilva C."/>
            <person name="Horner D."/>
            <person name="Mica E."/>
            <person name="Jublot D."/>
            <person name="Poulain J."/>
            <person name="Bruyere C."/>
            <person name="Billault A."/>
            <person name="Segurens B."/>
            <person name="Gouyvenoux M."/>
            <person name="Ugarte E."/>
            <person name="Cattonaro F."/>
            <person name="Anthouard V."/>
            <person name="Vico V."/>
            <person name="Del Fabbro C."/>
            <person name="Alaux M."/>
            <person name="Di Gaspero G."/>
            <person name="Dumas V."/>
            <person name="Felice N."/>
            <person name="Paillard S."/>
            <person name="Juman I."/>
            <person name="Moroldo M."/>
            <person name="Scalabrin S."/>
            <person name="Canaguier A."/>
            <person name="Le Clainche I."/>
            <person name="Malacrida G."/>
            <person name="Durand E."/>
            <person name="Pesole G."/>
            <person name="Laucou V."/>
            <person name="Chatelet P."/>
            <person name="Merdinoglu D."/>
            <person name="Delledonne M."/>
            <person name="Pezzotti M."/>
            <person name="Lecharny A."/>
            <person name="Scarpelli C."/>
            <person name="Artiguenave F."/>
            <person name="Pe M.E."/>
            <person name="Valle G."/>
            <person name="Morgante M."/>
            <person name="Caboche M."/>
            <person name="Adam-Blondon A.-F."/>
            <person name="Weissenbach J."/>
            <person name="Quetier F."/>
            <person name="Wincker P."/>
        </authorList>
    </citation>
    <scope>NUCLEOTIDE SEQUENCE [LARGE SCALE GENOMIC DNA]</scope>
    <source>
        <strain evidence="6">cv. Pinot noir / PN40024</strain>
    </source>
</reference>
<comment type="subunit">
    <text evidence="4">Interacts with the GTPase NUG2.</text>
</comment>
<keyword evidence="3" id="KW-0687">Ribonucleoprotein</keyword>
<dbReference type="GO" id="GO:0022625">
    <property type="term" value="C:cytosolic large ribosomal subunit"/>
    <property type="evidence" value="ECO:0000318"/>
    <property type="project" value="GO_Central"/>
</dbReference>
<evidence type="ECO:0000313" key="5">
    <source>
        <dbReference type="EMBL" id="CCB51658.1"/>
    </source>
</evidence>
<dbReference type="InParanoid" id="F6HHG2"/>
<evidence type="ECO:0008006" key="7">
    <source>
        <dbReference type="Google" id="ProtNLM"/>
    </source>
</evidence>
<dbReference type="HOGENOM" id="CLU_722428_0_0_1"/>
<gene>
    <name evidence="5" type="ordered locus">VIT_06s0080g00400</name>
</gene>
<dbReference type="Gene3D" id="3.30.190.20">
    <property type="match status" value="2"/>
</dbReference>
<accession>F6HHG2</accession>
<dbReference type="Pfam" id="PF00687">
    <property type="entry name" value="Ribosomal_L1"/>
    <property type="match status" value="1"/>
</dbReference>
<protein>
    <recommendedName>
        <fullName evidence="7">Ribosomal protein</fullName>
    </recommendedName>
</protein>